<dbReference type="PRINTS" id="PR00834">
    <property type="entry name" value="PROTEASES2C"/>
</dbReference>
<evidence type="ECO:0000256" key="2">
    <source>
        <dbReference type="ARBA" id="ARBA00022801"/>
    </source>
</evidence>
<dbReference type="EMBL" id="CADCVJ010000046">
    <property type="protein sequence ID" value="CAA9465859.1"/>
    <property type="molecule type" value="Genomic_DNA"/>
</dbReference>
<sequence>MARRHIVLAAAPGVLALALATIALLDTDGAPVSAPAPMATVAPADEPSFADLYARVDGAVARIDARRGPDAPPFGNGRRVATGAAWLFDDDGHVVTNAHVVERARSASLRFGRSARRLDARIVGSDPATDLAVLQVDSARLRGERPLPLAAAGSVRVGDPVLALGTPYRLQSSASAGIVSATGREITGLTGRSVPDAIQTDAAVNPGNSGGPLIDTRGRVVGVNTQGRAAGVSFAVGADTIRRIVPQLIRDGRARTAMIGVAHGEVRAAGTPLTAVTAGGPADRAGIRRRDVVTRVGDRPTVTDGALASAVAALKPGQRVTIGIRRAGREREVVVRAAAAPGGRD</sequence>
<dbReference type="GO" id="GO:0006508">
    <property type="term" value="P:proteolysis"/>
    <property type="evidence" value="ECO:0007669"/>
    <property type="project" value="UniProtKB-KW"/>
</dbReference>
<proteinExistence type="predicted"/>
<dbReference type="SUPFAM" id="SSF50156">
    <property type="entry name" value="PDZ domain-like"/>
    <property type="match status" value="1"/>
</dbReference>
<keyword evidence="2" id="KW-0378">Hydrolase</keyword>
<feature type="chain" id="PRO_5026912418" evidence="3">
    <location>
        <begin position="26"/>
        <end position="345"/>
    </location>
</feature>
<name>A0A6J4R8H1_9ACTN</name>
<accession>A0A6J4R8H1</accession>
<dbReference type="PANTHER" id="PTHR43343">
    <property type="entry name" value="PEPTIDASE S12"/>
    <property type="match status" value="1"/>
</dbReference>
<feature type="signal peptide" evidence="3">
    <location>
        <begin position="1"/>
        <end position="25"/>
    </location>
</feature>
<dbReference type="InterPro" id="IPR009003">
    <property type="entry name" value="Peptidase_S1_PA"/>
</dbReference>
<reference evidence="5" key="1">
    <citation type="submission" date="2020-02" db="EMBL/GenBank/DDBJ databases">
        <authorList>
            <person name="Meier V. D."/>
        </authorList>
    </citation>
    <scope>NUCLEOTIDE SEQUENCE</scope>
    <source>
        <strain evidence="5">AVDCRST_MAG38</strain>
    </source>
</reference>
<dbReference type="PANTHER" id="PTHR43343:SF3">
    <property type="entry name" value="PROTEASE DO-LIKE 8, CHLOROPLASTIC"/>
    <property type="match status" value="1"/>
</dbReference>
<keyword evidence="1 5" id="KW-0645">Protease</keyword>
<dbReference type="SMART" id="SM00228">
    <property type="entry name" value="PDZ"/>
    <property type="match status" value="1"/>
</dbReference>
<dbReference type="Gene3D" id="2.30.42.10">
    <property type="match status" value="1"/>
</dbReference>
<dbReference type="InterPro" id="IPR036034">
    <property type="entry name" value="PDZ_sf"/>
</dbReference>
<dbReference type="Gene3D" id="2.40.10.120">
    <property type="match status" value="1"/>
</dbReference>
<dbReference type="InterPro" id="IPR051201">
    <property type="entry name" value="Chloro_Bact_Ser_Proteases"/>
</dbReference>
<dbReference type="Pfam" id="PF13365">
    <property type="entry name" value="Trypsin_2"/>
    <property type="match status" value="1"/>
</dbReference>
<evidence type="ECO:0000256" key="3">
    <source>
        <dbReference type="SAM" id="SignalP"/>
    </source>
</evidence>
<evidence type="ECO:0000259" key="4">
    <source>
        <dbReference type="SMART" id="SM00228"/>
    </source>
</evidence>
<organism evidence="5">
    <name type="scientific">uncultured Solirubrobacteraceae bacterium</name>
    <dbReference type="NCBI Taxonomy" id="1162706"/>
    <lineage>
        <taxon>Bacteria</taxon>
        <taxon>Bacillati</taxon>
        <taxon>Actinomycetota</taxon>
        <taxon>Thermoleophilia</taxon>
        <taxon>Solirubrobacterales</taxon>
        <taxon>Solirubrobacteraceae</taxon>
        <taxon>environmental samples</taxon>
    </lineage>
</organism>
<evidence type="ECO:0000256" key="1">
    <source>
        <dbReference type="ARBA" id="ARBA00022670"/>
    </source>
</evidence>
<dbReference type="AlphaFoldDB" id="A0A6J4R8H1"/>
<dbReference type="SUPFAM" id="SSF50494">
    <property type="entry name" value="Trypsin-like serine proteases"/>
    <property type="match status" value="1"/>
</dbReference>
<gene>
    <name evidence="5" type="ORF">AVDCRST_MAG38-686</name>
</gene>
<dbReference type="Pfam" id="PF13180">
    <property type="entry name" value="PDZ_2"/>
    <property type="match status" value="1"/>
</dbReference>
<evidence type="ECO:0000313" key="5">
    <source>
        <dbReference type="EMBL" id="CAA9465859.1"/>
    </source>
</evidence>
<feature type="domain" description="PDZ" evidence="4">
    <location>
        <begin position="260"/>
        <end position="328"/>
    </location>
</feature>
<protein>
    <submittedName>
        <fullName evidence="5">HtrA protease/chaperone protein</fullName>
    </submittedName>
</protein>
<dbReference type="InterPro" id="IPR001940">
    <property type="entry name" value="Peptidase_S1C"/>
</dbReference>
<keyword evidence="3" id="KW-0732">Signal</keyword>
<dbReference type="GO" id="GO:0004252">
    <property type="term" value="F:serine-type endopeptidase activity"/>
    <property type="evidence" value="ECO:0007669"/>
    <property type="project" value="InterPro"/>
</dbReference>
<dbReference type="InterPro" id="IPR001478">
    <property type="entry name" value="PDZ"/>
</dbReference>